<evidence type="ECO:0000256" key="2">
    <source>
        <dbReference type="ARBA" id="ARBA00011643"/>
    </source>
</evidence>
<dbReference type="SUPFAM" id="SSF102705">
    <property type="entry name" value="NIF3 (NGG1p interacting factor 3)-like"/>
    <property type="match status" value="1"/>
</dbReference>
<accession>A0A9W4B1M9</accession>
<protein>
    <recommendedName>
        <fullName evidence="3 5">GTP cyclohydrolase 1 type 2 homolog</fullName>
    </recommendedName>
</protein>
<comment type="subunit">
    <text evidence="2">Homohexamer.</text>
</comment>
<dbReference type="InterPro" id="IPR002678">
    <property type="entry name" value="DUF34/NIF3"/>
</dbReference>
<dbReference type="KEGG" id="mgau:MGALJ_21150"/>
<feature type="binding site" evidence="6">
    <location>
        <position position="350"/>
    </location>
    <ligand>
        <name>a divalent metal cation</name>
        <dbReference type="ChEBI" id="CHEBI:60240"/>
        <label>1</label>
    </ligand>
</feature>
<organism evidence="7 8">
    <name type="scientific">Mycobacterium gallinarum</name>
    <dbReference type="NCBI Taxonomy" id="39689"/>
    <lineage>
        <taxon>Bacteria</taxon>
        <taxon>Bacillati</taxon>
        <taxon>Actinomycetota</taxon>
        <taxon>Actinomycetes</taxon>
        <taxon>Mycobacteriales</taxon>
        <taxon>Mycobacteriaceae</taxon>
        <taxon>Mycobacterium</taxon>
    </lineage>
</organism>
<dbReference type="InterPro" id="IPR036069">
    <property type="entry name" value="DUF34/NIF3_sf"/>
</dbReference>
<dbReference type="EMBL" id="AP022601">
    <property type="protein sequence ID" value="BBY92446.1"/>
    <property type="molecule type" value="Genomic_DNA"/>
</dbReference>
<evidence type="ECO:0000256" key="4">
    <source>
        <dbReference type="ARBA" id="ARBA00022723"/>
    </source>
</evidence>
<dbReference type="InterPro" id="IPR015867">
    <property type="entry name" value="N-reg_PII/ATP_PRibTrfase_C"/>
</dbReference>
<proteinExistence type="inferred from homology"/>
<dbReference type="NCBIfam" id="TIGR00486">
    <property type="entry name" value="YbgI_SA1388"/>
    <property type="match status" value="1"/>
</dbReference>
<dbReference type="FunFam" id="3.30.70.120:FF:000006">
    <property type="entry name" value="GTP cyclohydrolase 1 type 2 homolog"/>
    <property type="match status" value="1"/>
</dbReference>
<dbReference type="Gene3D" id="3.40.1390.30">
    <property type="entry name" value="NIF3 (NGG1p interacting factor 3)-like"/>
    <property type="match status" value="1"/>
</dbReference>
<reference evidence="7 8" key="1">
    <citation type="journal article" date="2019" name="Emerg. Microbes Infect.">
        <title>Comprehensive subspecies identification of 175 nontuberculous mycobacteria species based on 7547 genomic profiles.</title>
        <authorList>
            <person name="Matsumoto Y."/>
            <person name="Kinjo T."/>
            <person name="Motooka D."/>
            <person name="Nabeya D."/>
            <person name="Jung N."/>
            <person name="Uechi K."/>
            <person name="Horii T."/>
            <person name="Iida T."/>
            <person name="Fujita J."/>
            <person name="Nakamura S."/>
        </authorList>
    </citation>
    <scope>NUCLEOTIDE SEQUENCE [LARGE SCALE GENOMIC DNA]</scope>
    <source>
        <strain evidence="7 8">JCM 6399</strain>
    </source>
</reference>
<feature type="binding site" evidence="6">
    <location>
        <position position="346"/>
    </location>
    <ligand>
        <name>a divalent metal cation</name>
        <dbReference type="ChEBI" id="CHEBI:60240"/>
        <label>1</label>
    </ligand>
</feature>
<dbReference type="Gene3D" id="3.30.70.120">
    <property type="match status" value="1"/>
</dbReference>
<dbReference type="Proteomes" id="UP000465785">
    <property type="component" value="Chromosome"/>
</dbReference>
<evidence type="ECO:0000313" key="8">
    <source>
        <dbReference type="Proteomes" id="UP000465785"/>
    </source>
</evidence>
<gene>
    <name evidence="7" type="ORF">MGALJ_21150</name>
</gene>
<dbReference type="AlphaFoldDB" id="A0A9W4B1M9"/>
<evidence type="ECO:0000256" key="3">
    <source>
        <dbReference type="ARBA" id="ARBA00022112"/>
    </source>
</evidence>
<feature type="binding site" evidence="6">
    <location>
        <position position="113"/>
    </location>
    <ligand>
        <name>a divalent metal cation</name>
        <dbReference type="ChEBI" id="CHEBI:60240"/>
        <label>1</label>
    </ligand>
</feature>
<evidence type="ECO:0000256" key="5">
    <source>
        <dbReference type="PIRNR" id="PIRNR037489"/>
    </source>
</evidence>
<dbReference type="PANTHER" id="PTHR13799">
    <property type="entry name" value="NGG1 INTERACTING FACTOR 3"/>
    <property type="match status" value="1"/>
</dbReference>
<name>A0A9W4B1M9_9MYCO</name>
<feature type="binding site" evidence="6">
    <location>
        <position position="74"/>
    </location>
    <ligand>
        <name>a divalent metal cation</name>
        <dbReference type="ChEBI" id="CHEBI:60240"/>
        <label>1</label>
    </ligand>
</feature>
<evidence type="ECO:0000313" key="7">
    <source>
        <dbReference type="EMBL" id="BBY92446.1"/>
    </source>
</evidence>
<evidence type="ECO:0000256" key="1">
    <source>
        <dbReference type="ARBA" id="ARBA00006964"/>
    </source>
</evidence>
<feature type="binding site" evidence="6">
    <location>
        <position position="75"/>
    </location>
    <ligand>
        <name>a divalent metal cation</name>
        <dbReference type="ChEBI" id="CHEBI:60240"/>
        <label>1</label>
    </ligand>
</feature>
<dbReference type="FunFam" id="3.40.1390.30:FF:000001">
    <property type="entry name" value="GTP cyclohydrolase 1 type 2"/>
    <property type="match status" value="1"/>
</dbReference>
<dbReference type="Pfam" id="PF01784">
    <property type="entry name" value="DUF34_NIF3"/>
    <property type="match status" value="1"/>
</dbReference>
<dbReference type="PANTHER" id="PTHR13799:SF14">
    <property type="entry name" value="GTP CYCLOHYDROLASE 1 TYPE 2 HOMOLOG"/>
    <property type="match status" value="1"/>
</dbReference>
<comment type="similarity">
    <text evidence="1 5">Belongs to the GTP cyclohydrolase I type 2/NIF3 family.</text>
</comment>
<dbReference type="GO" id="GO:0046872">
    <property type="term" value="F:metal ion binding"/>
    <property type="evidence" value="ECO:0007669"/>
    <property type="project" value="UniProtKB-UniRule"/>
</dbReference>
<evidence type="ECO:0000256" key="6">
    <source>
        <dbReference type="PIRSR" id="PIRSR602678-1"/>
    </source>
</evidence>
<keyword evidence="4 5" id="KW-0479">Metal-binding</keyword>
<keyword evidence="8" id="KW-1185">Reference proteome</keyword>
<sequence>MSARSRSACDIRPRLSDIIDVLETAYPPNLAQDWDSVGLVCGDPSETVETVTVAVDATAAVVAEVPDRGLLLAHHPLLLRGVDTVAADTAKGALLHQMIRTGRALFTAHTNADAASPGVSDALAAALGLTVEEVLAPIPSGTGLDKWVVFVPTENPENADAVREAMFAAGAGHIGDYSHCSWTATGIGQFLPHDGATPTIGAVGTVERVPEERVEMIASSRMRGRVLAAMRTAHPYEEPAFDVFELAPLPGDVGLGRVGSLARPEPLSAFVSRVHDALPGTSWGIRASGDPEATVSRVAVCGGAGDSLLDTVAGAEVQAFVTADLRHHPADEHRRASDVALVDVAHWASEYPWCTQAADLLRDHFGEALPVRVSAVRTDPWNVERTRHES</sequence>
<dbReference type="InterPro" id="IPR017221">
    <property type="entry name" value="DUF34/NIF3_bac"/>
</dbReference>
<dbReference type="PIRSF" id="PIRSF037489">
    <property type="entry name" value="UCP037489_NIF3_YqfO"/>
    <property type="match status" value="1"/>
</dbReference>
<dbReference type="GO" id="GO:0005737">
    <property type="term" value="C:cytoplasm"/>
    <property type="evidence" value="ECO:0007669"/>
    <property type="project" value="TreeGrafter"/>
</dbReference>